<keyword evidence="2" id="KW-1185">Reference proteome</keyword>
<dbReference type="Proteomes" id="UP001642260">
    <property type="component" value="Unassembled WGS sequence"/>
</dbReference>
<proteinExistence type="predicted"/>
<dbReference type="Gene3D" id="3.30.40.10">
    <property type="entry name" value="Zinc/RING finger domain, C3HC4 (zinc finger)"/>
    <property type="match status" value="1"/>
</dbReference>
<evidence type="ECO:0000313" key="2">
    <source>
        <dbReference type="Proteomes" id="UP001642260"/>
    </source>
</evidence>
<dbReference type="InterPro" id="IPR013083">
    <property type="entry name" value="Znf_RING/FYVE/PHD"/>
</dbReference>
<accession>A0ABC8JX45</accession>
<sequence length="109" mass="12722">MLTYYDMSIYFAERIVQSASSFINTELNRLTNYEEKSVHIILYLTDFNPHSVHRIDVDIATTNLHSEKRTPSLMEEGEMCTVCMEKIVTGNSINELQCYHIHHHQCIVD</sequence>
<dbReference type="EMBL" id="CAKOAT010152932">
    <property type="protein sequence ID" value="CAH8345592.1"/>
    <property type="molecule type" value="Genomic_DNA"/>
</dbReference>
<organism evidence="1 2">
    <name type="scientific">Eruca vesicaria subsp. sativa</name>
    <name type="common">Garden rocket</name>
    <name type="synonym">Eruca sativa</name>
    <dbReference type="NCBI Taxonomy" id="29727"/>
    <lineage>
        <taxon>Eukaryota</taxon>
        <taxon>Viridiplantae</taxon>
        <taxon>Streptophyta</taxon>
        <taxon>Embryophyta</taxon>
        <taxon>Tracheophyta</taxon>
        <taxon>Spermatophyta</taxon>
        <taxon>Magnoliopsida</taxon>
        <taxon>eudicotyledons</taxon>
        <taxon>Gunneridae</taxon>
        <taxon>Pentapetalae</taxon>
        <taxon>rosids</taxon>
        <taxon>malvids</taxon>
        <taxon>Brassicales</taxon>
        <taxon>Brassicaceae</taxon>
        <taxon>Brassiceae</taxon>
        <taxon>Eruca</taxon>
    </lineage>
</organism>
<protein>
    <recommendedName>
        <fullName evidence="3">RING-type domain-containing protein</fullName>
    </recommendedName>
</protein>
<dbReference type="SUPFAM" id="SSF57850">
    <property type="entry name" value="RING/U-box"/>
    <property type="match status" value="1"/>
</dbReference>
<dbReference type="AlphaFoldDB" id="A0ABC8JX45"/>
<name>A0ABC8JX45_ERUVS</name>
<evidence type="ECO:0000313" key="1">
    <source>
        <dbReference type="EMBL" id="CAH8345592.1"/>
    </source>
</evidence>
<comment type="caution">
    <text evidence="1">The sequence shown here is derived from an EMBL/GenBank/DDBJ whole genome shotgun (WGS) entry which is preliminary data.</text>
</comment>
<gene>
    <name evidence="1" type="ORF">ERUC_LOCUS16670</name>
</gene>
<evidence type="ECO:0008006" key="3">
    <source>
        <dbReference type="Google" id="ProtNLM"/>
    </source>
</evidence>
<reference evidence="1 2" key="1">
    <citation type="submission" date="2022-03" db="EMBL/GenBank/DDBJ databases">
        <authorList>
            <person name="Macdonald S."/>
            <person name="Ahmed S."/>
            <person name="Newling K."/>
        </authorList>
    </citation>
    <scope>NUCLEOTIDE SEQUENCE [LARGE SCALE GENOMIC DNA]</scope>
</reference>